<dbReference type="EMBL" id="CAMXCT020000818">
    <property type="protein sequence ID" value="CAL1136975.1"/>
    <property type="molecule type" value="Genomic_DNA"/>
</dbReference>
<dbReference type="InterPro" id="IPR013083">
    <property type="entry name" value="Znf_RING/FYVE/PHD"/>
</dbReference>
<dbReference type="Gene3D" id="3.30.40.10">
    <property type="entry name" value="Zinc/RING finger domain, C3HC4 (zinc finger)"/>
    <property type="match status" value="1"/>
</dbReference>
<gene>
    <name evidence="4" type="ORF">C1SCF055_LOCUS11201</name>
</gene>
<evidence type="ECO:0000313" key="5">
    <source>
        <dbReference type="EMBL" id="CAL1136975.1"/>
    </source>
</evidence>
<dbReference type="EMBL" id="CAMXCT010000818">
    <property type="protein sequence ID" value="CAI3983600.1"/>
    <property type="molecule type" value="Genomic_DNA"/>
</dbReference>
<dbReference type="SMART" id="SM00184">
    <property type="entry name" value="RING"/>
    <property type="match status" value="1"/>
</dbReference>
<dbReference type="PROSITE" id="PS50089">
    <property type="entry name" value="ZF_RING_2"/>
    <property type="match status" value="1"/>
</dbReference>
<dbReference type="AlphaFoldDB" id="A0A9P1FR09"/>
<name>A0A9P1FR09_9DINO</name>
<evidence type="ECO:0000256" key="2">
    <source>
        <dbReference type="SAM" id="MobiDB-lite"/>
    </source>
</evidence>
<keyword evidence="6" id="KW-1185">Reference proteome</keyword>
<protein>
    <recommendedName>
        <fullName evidence="3">RING-type domain-containing protein</fullName>
    </recommendedName>
</protein>
<evidence type="ECO:0000313" key="4">
    <source>
        <dbReference type="EMBL" id="CAI3983600.1"/>
    </source>
</evidence>
<evidence type="ECO:0000256" key="1">
    <source>
        <dbReference type="PROSITE-ProRule" id="PRU00175"/>
    </source>
</evidence>
<evidence type="ECO:0000313" key="6">
    <source>
        <dbReference type="Proteomes" id="UP001152797"/>
    </source>
</evidence>
<feature type="domain" description="RING-type" evidence="3">
    <location>
        <begin position="610"/>
        <end position="659"/>
    </location>
</feature>
<sequence>MESVREGIRSVLTGCGLRPSLDSLVTMWCCITSAQISYRANQTPKDFDFVVTSILGAAPNQKCYGLRNIASYPWANHLLSELPKSQKTMDEFCDCIPREHSELRGSLLAELHFSFVVGGMMVPRIRASKRQRVAQQQQQLFNPMLAAAAMGQMGMNPAVMGLMNPTMPMDHNDESDNEDMPLSQLVAAGRPNADGTAAASQAKASSAAAPADAANGEACASDPAAAAARQAWANLSRGRADLYHHGGREDRRINRGTATFRAMPKARLGVTVRQIRPHSAFILLIVHLSELVEACDNDLDAASTADLSQSGLVMLFWLMVRLKPTVSVGSLRVGWYTDLNTLCRNKYMKLVANPATGVQDVMTQIKAQASLDDQFIDALCQTQGWDPEWMAVPAKAGKGRGRGKAVAAGPPPGQHVLPFQAAPPKASPVAVTVNPPAPAKAAGQMDAGAVTVNPVPPKIGAPGVGAHISLPVPAPVAKSGSIPPANAANSVPVAKALNIAPAPVPPPAQLGGGNGGGQNHDVVGELLQPVGSTDATSDEVLGDGQNAGASTLASSTLGAVPKAGGLPVPPNIAENAAETVEQDNLEAELEQIFGVSETVDDGTAVEKILCSICQDEIKHHPDAANPEEEVLALQCGHVYHNLCLSKTWSIGGWPRGWCPQRCLDHILLGNRMGGVEIVNDALASGDAPGVAVEPPQAPSAAAPSSGSGCGVPRTVAALSELAETVVVNGSNIAL</sequence>
<reference evidence="5" key="2">
    <citation type="submission" date="2024-04" db="EMBL/GenBank/DDBJ databases">
        <authorList>
            <person name="Chen Y."/>
            <person name="Shah S."/>
            <person name="Dougan E. K."/>
            <person name="Thang M."/>
            <person name="Chan C."/>
        </authorList>
    </citation>
    <scope>NUCLEOTIDE SEQUENCE [LARGE SCALE GENOMIC DNA]</scope>
</reference>
<keyword evidence="1" id="KW-0863">Zinc-finger</keyword>
<proteinExistence type="predicted"/>
<reference evidence="4" key="1">
    <citation type="submission" date="2022-10" db="EMBL/GenBank/DDBJ databases">
        <authorList>
            <person name="Chen Y."/>
            <person name="Dougan E. K."/>
            <person name="Chan C."/>
            <person name="Rhodes N."/>
            <person name="Thang M."/>
        </authorList>
    </citation>
    <scope>NUCLEOTIDE SEQUENCE</scope>
</reference>
<dbReference type="EMBL" id="CAMXCT030000818">
    <property type="protein sequence ID" value="CAL4770912.1"/>
    <property type="molecule type" value="Genomic_DNA"/>
</dbReference>
<organism evidence="4">
    <name type="scientific">Cladocopium goreaui</name>
    <dbReference type="NCBI Taxonomy" id="2562237"/>
    <lineage>
        <taxon>Eukaryota</taxon>
        <taxon>Sar</taxon>
        <taxon>Alveolata</taxon>
        <taxon>Dinophyceae</taxon>
        <taxon>Suessiales</taxon>
        <taxon>Symbiodiniaceae</taxon>
        <taxon>Cladocopium</taxon>
    </lineage>
</organism>
<dbReference type="GO" id="GO:0008270">
    <property type="term" value="F:zinc ion binding"/>
    <property type="evidence" value="ECO:0007669"/>
    <property type="project" value="UniProtKB-KW"/>
</dbReference>
<evidence type="ECO:0000259" key="3">
    <source>
        <dbReference type="PROSITE" id="PS50089"/>
    </source>
</evidence>
<feature type="region of interest" description="Disordered" evidence="2">
    <location>
        <begin position="687"/>
        <end position="707"/>
    </location>
</feature>
<accession>A0A9P1FR09</accession>
<keyword evidence="1" id="KW-0862">Zinc</keyword>
<keyword evidence="1" id="KW-0479">Metal-binding</keyword>
<dbReference type="Proteomes" id="UP001152797">
    <property type="component" value="Unassembled WGS sequence"/>
</dbReference>
<comment type="caution">
    <text evidence="4">The sequence shown here is derived from an EMBL/GenBank/DDBJ whole genome shotgun (WGS) entry which is preliminary data.</text>
</comment>
<dbReference type="SUPFAM" id="SSF57850">
    <property type="entry name" value="RING/U-box"/>
    <property type="match status" value="1"/>
</dbReference>
<dbReference type="InterPro" id="IPR001841">
    <property type="entry name" value="Znf_RING"/>
</dbReference>